<dbReference type="EMBL" id="JABFTP020000185">
    <property type="protein sequence ID" value="KAL3287350.1"/>
    <property type="molecule type" value="Genomic_DNA"/>
</dbReference>
<protein>
    <submittedName>
        <fullName evidence="1">Uncharacterized protein</fullName>
    </submittedName>
</protein>
<dbReference type="Proteomes" id="UP001516400">
    <property type="component" value="Unassembled WGS sequence"/>
</dbReference>
<accession>A0ABD2P948</accession>
<comment type="caution">
    <text evidence="1">The sequence shown here is derived from an EMBL/GenBank/DDBJ whole genome shotgun (WGS) entry which is preliminary data.</text>
</comment>
<proteinExistence type="predicted"/>
<organism evidence="1 2">
    <name type="scientific">Cryptolaemus montrouzieri</name>
    <dbReference type="NCBI Taxonomy" id="559131"/>
    <lineage>
        <taxon>Eukaryota</taxon>
        <taxon>Metazoa</taxon>
        <taxon>Ecdysozoa</taxon>
        <taxon>Arthropoda</taxon>
        <taxon>Hexapoda</taxon>
        <taxon>Insecta</taxon>
        <taxon>Pterygota</taxon>
        <taxon>Neoptera</taxon>
        <taxon>Endopterygota</taxon>
        <taxon>Coleoptera</taxon>
        <taxon>Polyphaga</taxon>
        <taxon>Cucujiformia</taxon>
        <taxon>Coccinelloidea</taxon>
        <taxon>Coccinellidae</taxon>
        <taxon>Scymninae</taxon>
        <taxon>Scymnini</taxon>
        <taxon>Cryptolaemus</taxon>
    </lineage>
</organism>
<gene>
    <name evidence="1" type="ORF">HHI36_001824</name>
</gene>
<evidence type="ECO:0000313" key="2">
    <source>
        <dbReference type="Proteomes" id="UP001516400"/>
    </source>
</evidence>
<sequence>MRNELNWLQQRMKMKEVDLIGIPEKRNENVIEKVKEISRKSNSPALIENAVDNCYRVHFPSRNGNECFSAYKHKKELKAEEIGFPSDNRKGNILIRKDSDIKSKIIHVTSKDILAKLSVYTSFPV</sequence>
<reference evidence="1 2" key="1">
    <citation type="journal article" date="2021" name="BMC Biol.">
        <title>Horizontally acquired antibacterial genes associated with adaptive radiation of ladybird beetles.</title>
        <authorList>
            <person name="Li H.S."/>
            <person name="Tang X.F."/>
            <person name="Huang Y.H."/>
            <person name="Xu Z.Y."/>
            <person name="Chen M.L."/>
            <person name="Du X.Y."/>
            <person name="Qiu B.Y."/>
            <person name="Chen P.T."/>
            <person name="Zhang W."/>
            <person name="Slipinski A."/>
            <person name="Escalona H.E."/>
            <person name="Waterhouse R.M."/>
            <person name="Zwick A."/>
            <person name="Pang H."/>
        </authorList>
    </citation>
    <scope>NUCLEOTIDE SEQUENCE [LARGE SCALE GENOMIC DNA]</scope>
    <source>
        <strain evidence="1">SYSU2018</strain>
    </source>
</reference>
<keyword evidence="2" id="KW-1185">Reference proteome</keyword>
<evidence type="ECO:0000313" key="1">
    <source>
        <dbReference type="EMBL" id="KAL3287350.1"/>
    </source>
</evidence>
<dbReference type="AlphaFoldDB" id="A0ABD2P948"/>
<name>A0ABD2P948_9CUCU</name>